<dbReference type="Gene3D" id="3.30.920.20">
    <property type="entry name" value="Gas2-like domain"/>
    <property type="match status" value="1"/>
</dbReference>
<dbReference type="SUPFAM" id="SSF143575">
    <property type="entry name" value="GAS2 domain-like"/>
    <property type="match status" value="1"/>
</dbReference>
<evidence type="ECO:0000259" key="7">
    <source>
        <dbReference type="PROSITE" id="PS51460"/>
    </source>
</evidence>
<proteinExistence type="predicted"/>
<keyword evidence="9" id="KW-1185">Reference proteome</keyword>
<dbReference type="AlphaFoldDB" id="A0A8J4PV16"/>
<protein>
    <recommendedName>
        <fullName evidence="10">GAR domain-containing protein</fullName>
    </recommendedName>
</protein>
<dbReference type="PROSITE" id="PS51460">
    <property type="entry name" value="GAR"/>
    <property type="match status" value="1"/>
</dbReference>
<feature type="region of interest" description="Disordered" evidence="5">
    <location>
        <begin position="112"/>
        <end position="131"/>
    </location>
</feature>
<dbReference type="GO" id="GO:0005856">
    <property type="term" value="C:cytoskeleton"/>
    <property type="evidence" value="ECO:0007669"/>
    <property type="project" value="UniProtKB-SubCell"/>
</dbReference>
<evidence type="ECO:0000313" key="9">
    <source>
        <dbReference type="Proteomes" id="UP000695562"/>
    </source>
</evidence>
<feature type="coiled-coil region" evidence="4">
    <location>
        <begin position="239"/>
        <end position="266"/>
    </location>
</feature>
<dbReference type="EMBL" id="AJWJ01000169">
    <property type="protein sequence ID" value="KAF2074016.1"/>
    <property type="molecule type" value="Genomic_DNA"/>
</dbReference>
<feature type="domain" description="GAR" evidence="7">
    <location>
        <begin position="688"/>
        <end position="763"/>
    </location>
</feature>
<dbReference type="Proteomes" id="UP000695562">
    <property type="component" value="Unassembled WGS sequence"/>
</dbReference>
<evidence type="ECO:0008006" key="10">
    <source>
        <dbReference type="Google" id="ProtNLM"/>
    </source>
</evidence>
<evidence type="ECO:0000256" key="3">
    <source>
        <dbReference type="ARBA" id="ARBA00023212"/>
    </source>
</evidence>
<dbReference type="PROSITE" id="PS50003">
    <property type="entry name" value="PH_DOMAIN"/>
    <property type="match status" value="1"/>
</dbReference>
<sequence length="816" mass="93195">MSKIDKNPVGHINLKDILHINVSKINSLNSGVTWGFELTVPNRVYHLYASSEQERLFWIEGLTSKITKVKKSDEKGGLVGFMKELQIKKDGSPSSSPYKVINEYASGSVISNSSFNGNDDTDEEPDSEMSANLSTLSNKTRLEKELENKENIIGKLKEEKLAFEQYAKELADEKAQILMENKIMMEKLDTQSKDLLEKKILNLEIEIQELKQDMQVLYFDLSEEKELTENLIKEKAHLEKVFNSEKKDLENKAEEYQSAKIKAIELMNSGSYETKESKTTNWSLLFLNLQRASSKYRKERDEYYQKNTRLKKQMENILVLVEKQNPIICKYTESLEKLKKNKNEFESILGRITYCLPLYNSEVAQLLAFLSGSVSDIDSTTTSQSISTLNDLEFYDLIKNYKYQKNTLDEQYDFGWIDFSLNTSSSNFISNSSGENEPLIEGDTVQESKEILKKSVEYLENSLNTLTLGNQELLAKTLPQEYTEQIDNLFQVLESSNKKLIESKANLKQVELDINTLAIGLESRDEYEYKMEIIIDKMEPYLHGVSGVEDSDSLIKEIEKLSESLVSSTNSFKSQSADTDNKIKELEKTSDNVEELISSIFTNFFSHQQKTLLETLDGYLCQEKALIEQQVATPFKKLVHCLLSVKKKCILLKALDELQSKSTKAAAYKAQEDDQLDMMVESVINMFQQKDQQDSAAASAQDQYYDTPIQWVIPPNFQRIDHGSYLFGTKKISTSILAGGLVVRVGGGFMKFEDFVKKYGKIETIKIIKLPNRKSMSLNLKRQSMSFGSTKNLQSFSPDKKIINRPVSRTGNYQVV</sequence>
<feature type="domain" description="PH" evidence="6">
    <location>
        <begin position="1"/>
        <end position="67"/>
    </location>
</feature>
<feature type="coiled-coil region" evidence="4">
    <location>
        <begin position="139"/>
        <end position="213"/>
    </location>
</feature>
<dbReference type="GO" id="GO:0008017">
    <property type="term" value="F:microtubule binding"/>
    <property type="evidence" value="ECO:0007669"/>
    <property type="project" value="InterPro"/>
</dbReference>
<dbReference type="Gene3D" id="2.30.29.30">
    <property type="entry name" value="Pleckstrin-homology domain (PH domain)/Phosphotyrosine-binding domain (PTB)"/>
    <property type="match status" value="1"/>
</dbReference>
<keyword evidence="4" id="KW-0175">Coiled coil</keyword>
<dbReference type="SUPFAM" id="SSF50729">
    <property type="entry name" value="PH domain-like"/>
    <property type="match status" value="1"/>
</dbReference>
<organism evidence="8 9">
    <name type="scientific">Polysphondylium violaceum</name>
    <dbReference type="NCBI Taxonomy" id="133409"/>
    <lineage>
        <taxon>Eukaryota</taxon>
        <taxon>Amoebozoa</taxon>
        <taxon>Evosea</taxon>
        <taxon>Eumycetozoa</taxon>
        <taxon>Dictyostelia</taxon>
        <taxon>Dictyosteliales</taxon>
        <taxon>Dictyosteliaceae</taxon>
        <taxon>Polysphondylium</taxon>
    </lineage>
</organism>
<dbReference type="InterPro" id="IPR011993">
    <property type="entry name" value="PH-like_dom_sf"/>
</dbReference>
<dbReference type="OrthoDB" id="2157866at2759"/>
<keyword evidence="3" id="KW-0206">Cytoskeleton</keyword>
<evidence type="ECO:0000256" key="2">
    <source>
        <dbReference type="ARBA" id="ARBA00022490"/>
    </source>
</evidence>
<evidence type="ECO:0000256" key="4">
    <source>
        <dbReference type="SAM" id="Coils"/>
    </source>
</evidence>
<comment type="subcellular location">
    <subcellularLocation>
        <location evidence="1">Cytoplasm</location>
        <location evidence="1">Cytoskeleton</location>
    </subcellularLocation>
</comment>
<gene>
    <name evidence="8" type="ORF">CYY_004667</name>
</gene>
<reference evidence="8" key="1">
    <citation type="submission" date="2020-01" db="EMBL/GenBank/DDBJ databases">
        <title>Development of genomics and gene disruption for Polysphondylium violaceum indicates a role for the polyketide synthase stlB in stalk morphogenesis.</title>
        <authorList>
            <person name="Narita B."/>
            <person name="Kawabe Y."/>
            <person name="Kin K."/>
            <person name="Saito T."/>
            <person name="Gibbs R."/>
            <person name="Kuspa A."/>
            <person name="Muzny D."/>
            <person name="Queller D."/>
            <person name="Richards S."/>
            <person name="Strassman J."/>
            <person name="Sucgang R."/>
            <person name="Worley K."/>
            <person name="Schaap P."/>
        </authorList>
    </citation>
    <scope>NUCLEOTIDE SEQUENCE</scope>
    <source>
        <strain evidence="8">QSvi11</strain>
    </source>
</reference>
<evidence type="ECO:0000313" key="8">
    <source>
        <dbReference type="EMBL" id="KAF2074016.1"/>
    </source>
</evidence>
<comment type="caution">
    <text evidence="8">The sequence shown here is derived from an EMBL/GenBank/DDBJ whole genome shotgun (WGS) entry which is preliminary data.</text>
</comment>
<name>A0A8J4PV16_9MYCE</name>
<evidence type="ECO:0000256" key="5">
    <source>
        <dbReference type="SAM" id="MobiDB-lite"/>
    </source>
</evidence>
<dbReference type="InterPro" id="IPR036534">
    <property type="entry name" value="GAR_dom_sf"/>
</dbReference>
<accession>A0A8J4PV16</accession>
<evidence type="ECO:0000256" key="1">
    <source>
        <dbReference type="ARBA" id="ARBA00004245"/>
    </source>
</evidence>
<keyword evidence="2" id="KW-0963">Cytoplasm</keyword>
<evidence type="ECO:0000259" key="6">
    <source>
        <dbReference type="PROSITE" id="PS50003"/>
    </source>
</evidence>
<dbReference type="InterPro" id="IPR003108">
    <property type="entry name" value="GAR_dom"/>
</dbReference>
<dbReference type="InterPro" id="IPR001849">
    <property type="entry name" value="PH_domain"/>
</dbReference>